<dbReference type="GeneID" id="28822710"/>
<feature type="compositionally biased region" description="Polar residues" evidence="2">
    <location>
        <begin position="654"/>
        <end position="664"/>
    </location>
</feature>
<proteinExistence type="predicted"/>
<dbReference type="OrthoDB" id="10537585at2759"/>
<feature type="coiled-coil region" evidence="1">
    <location>
        <begin position="130"/>
        <end position="157"/>
    </location>
</feature>
<sequence>MTSSNIVWLTNDDVQEASQEIGKLKTTIETLEFEFGGAESHDKLKKDSYRVRDLFHEHWDVIAQLNILVHIISMREGMGYETDYYLPENSISEHKSFLAIHAAISALRTNVEDTTTFFRDPEKYSLKIQIAGLHEEQQKLESQLAHLRTETETLKAEVELSHIREKATDMRFTELEVNYKAASTTVQRLKTTNAALDLIKTSYGWDKTTLQHRLNQADLSTQAQIGQFTTNMEKKNADISQLQQEVLSLKDTQGTLETELEDLRTTALRRSEHLAAQASQVSGLNSEKEALENQCRHQEDELRRLRRDNRDLVTQNEQMRASFGAITTAAEKWSTGTQPMSSNASNNERTTGDRVPRAEHEDRDDSDRPTRPCSPQNNPIPNERREGYHLVDQHWRRNPVRKQTQSSVRIWYAATRVSLSTSTREVTTSFSYCDAITNERDDLLEVLKHQKETQQSCEKRARDDRADFVKLKKKLTDDKKTIEEECAKEKVNGLELCAKIQKIEGDNLEWEQRGKIIINLENRIATITEELQQSESTKAQILHKIAAVSSVAASLVLQKEALAKEQKILQTEHTQLEERYRDIERVKLAAEKEIGRLMELVTQHQASRTDLQQGIADRDADIQDLKSRLHQGATFMANLPSFEHNGPSPKRIRTSQGHHSSPYSVQPRDKLTVSWDDTQDGLVQHGLPSPDRSVGGHRQSTPACIVSNSGRFTKGGFMEVSAARN</sequence>
<feature type="region of interest" description="Disordered" evidence="2">
    <location>
        <begin position="333"/>
        <end position="386"/>
    </location>
</feature>
<organism evidence="3 4">
    <name type="scientific">Mollisia scopiformis</name>
    <name type="common">Conifer needle endophyte fungus</name>
    <name type="synonym">Phialocephala scopiformis</name>
    <dbReference type="NCBI Taxonomy" id="149040"/>
    <lineage>
        <taxon>Eukaryota</taxon>
        <taxon>Fungi</taxon>
        <taxon>Dikarya</taxon>
        <taxon>Ascomycota</taxon>
        <taxon>Pezizomycotina</taxon>
        <taxon>Leotiomycetes</taxon>
        <taxon>Helotiales</taxon>
        <taxon>Mollisiaceae</taxon>
        <taxon>Mollisia</taxon>
    </lineage>
</organism>
<dbReference type="EMBL" id="KQ947412">
    <property type="protein sequence ID" value="KUJ18502.1"/>
    <property type="molecule type" value="Genomic_DNA"/>
</dbReference>
<evidence type="ECO:0000313" key="3">
    <source>
        <dbReference type="EMBL" id="KUJ18502.1"/>
    </source>
</evidence>
<dbReference type="KEGG" id="psco:LY89DRAFT_667591"/>
<feature type="region of interest" description="Disordered" evidence="2">
    <location>
        <begin position="639"/>
        <end position="667"/>
    </location>
</feature>
<protein>
    <submittedName>
        <fullName evidence="3">Uncharacterized protein</fullName>
    </submittedName>
</protein>
<keyword evidence="1" id="KW-0175">Coiled coil</keyword>
<name>A0A194XFF5_MOLSC</name>
<feature type="region of interest" description="Disordered" evidence="2">
    <location>
        <begin position="277"/>
        <end position="299"/>
    </location>
</feature>
<feature type="compositionally biased region" description="Basic and acidic residues" evidence="2">
    <location>
        <begin position="286"/>
        <end position="299"/>
    </location>
</feature>
<dbReference type="AlphaFoldDB" id="A0A194XFF5"/>
<evidence type="ECO:0000313" key="4">
    <source>
        <dbReference type="Proteomes" id="UP000070700"/>
    </source>
</evidence>
<feature type="compositionally biased region" description="Polar residues" evidence="2">
    <location>
        <begin position="334"/>
        <end position="349"/>
    </location>
</feature>
<dbReference type="RefSeq" id="XP_018072857.1">
    <property type="nucleotide sequence ID" value="XM_018212984.1"/>
</dbReference>
<evidence type="ECO:0000256" key="1">
    <source>
        <dbReference type="SAM" id="Coils"/>
    </source>
</evidence>
<dbReference type="Proteomes" id="UP000070700">
    <property type="component" value="Unassembled WGS sequence"/>
</dbReference>
<dbReference type="InParanoid" id="A0A194XFF5"/>
<evidence type="ECO:0000256" key="2">
    <source>
        <dbReference type="SAM" id="MobiDB-lite"/>
    </source>
</evidence>
<feature type="compositionally biased region" description="Basic and acidic residues" evidence="2">
    <location>
        <begin position="350"/>
        <end position="370"/>
    </location>
</feature>
<accession>A0A194XFF5</accession>
<feature type="coiled-coil region" evidence="1">
    <location>
        <begin position="517"/>
        <end position="593"/>
    </location>
</feature>
<reference evidence="3 4" key="1">
    <citation type="submission" date="2015-10" db="EMBL/GenBank/DDBJ databases">
        <title>Full genome of DAOMC 229536 Phialocephala scopiformis, a fungal endophyte of spruce producing the potent anti-insectan compound rugulosin.</title>
        <authorList>
            <consortium name="DOE Joint Genome Institute"/>
            <person name="Walker A.K."/>
            <person name="Frasz S.L."/>
            <person name="Seifert K.A."/>
            <person name="Miller J.D."/>
            <person name="Mondo S.J."/>
            <person name="Labutti K."/>
            <person name="Lipzen A."/>
            <person name="Dockter R."/>
            <person name="Kennedy M."/>
            <person name="Grigoriev I.V."/>
            <person name="Spatafora J.W."/>
        </authorList>
    </citation>
    <scope>NUCLEOTIDE SEQUENCE [LARGE SCALE GENOMIC DNA]</scope>
    <source>
        <strain evidence="3 4">CBS 120377</strain>
    </source>
</reference>
<gene>
    <name evidence="3" type="ORF">LY89DRAFT_667591</name>
</gene>
<keyword evidence="4" id="KW-1185">Reference proteome</keyword>